<keyword evidence="3" id="KW-1185">Reference proteome</keyword>
<sequence length="164" mass="17838">MKRRPCLLFALLLLMAGTAFAQRQTRVGLGFNALLTTAEGLGLGVRARAAAPVSADLSLAVDLGFTGFIFRGRDEASYVFDPQLSAIVTFPPRERQAFYILGGVGAYAPLSDRYRGESGPTVHFGFGWVQLLRETQVFYEINPALVVGERSVDVVLPLRVGVIF</sequence>
<dbReference type="Proteomes" id="UP000185812">
    <property type="component" value="Unassembled WGS sequence"/>
</dbReference>
<evidence type="ECO:0000313" key="3">
    <source>
        <dbReference type="Proteomes" id="UP000185812"/>
    </source>
</evidence>
<gene>
    <name evidence="2" type="ORF">SAMN04488087_0345</name>
</gene>
<dbReference type="OrthoDB" id="1493815at2"/>
<dbReference type="EMBL" id="FRAU01000001">
    <property type="protein sequence ID" value="SHK11880.1"/>
    <property type="molecule type" value="Genomic_DNA"/>
</dbReference>
<dbReference type="RefSeq" id="WP_072714220.1">
    <property type="nucleotide sequence ID" value="NZ_FRAU01000001.1"/>
</dbReference>
<feature type="signal peptide" evidence="1">
    <location>
        <begin position="1"/>
        <end position="21"/>
    </location>
</feature>
<organism evidence="2 3">
    <name type="scientific">Rhodothermus profundi</name>
    <dbReference type="NCBI Taxonomy" id="633813"/>
    <lineage>
        <taxon>Bacteria</taxon>
        <taxon>Pseudomonadati</taxon>
        <taxon>Rhodothermota</taxon>
        <taxon>Rhodothermia</taxon>
        <taxon>Rhodothermales</taxon>
        <taxon>Rhodothermaceae</taxon>
        <taxon>Rhodothermus</taxon>
    </lineage>
</organism>
<name>A0A1M6PVI3_9BACT</name>
<protein>
    <recommendedName>
        <fullName evidence="4">Outer membrane protein beta-barrel domain-containing protein</fullName>
    </recommendedName>
</protein>
<evidence type="ECO:0000256" key="1">
    <source>
        <dbReference type="SAM" id="SignalP"/>
    </source>
</evidence>
<reference evidence="3" key="1">
    <citation type="submission" date="2016-11" db="EMBL/GenBank/DDBJ databases">
        <authorList>
            <person name="Varghese N."/>
            <person name="Submissions S."/>
        </authorList>
    </citation>
    <scope>NUCLEOTIDE SEQUENCE [LARGE SCALE GENOMIC DNA]</scope>
    <source>
        <strain evidence="3">DSM 22212</strain>
    </source>
</reference>
<proteinExistence type="predicted"/>
<feature type="chain" id="PRO_5012816418" description="Outer membrane protein beta-barrel domain-containing protein" evidence="1">
    <location>
        <begin position="22"/>
        <end position="164"/>
    </location>
</feature>
<dbReference type="AlphaFoldDB" id="A0A1M6PVI3"/>
<keyword evidence="1" id="KW-0732">Signal</keyword>
<accession>A0A1M6PVI3</accession>
<evidence type="ECO:0000313" key="2">
    <source>
        <dbReference type="EMBL" id="SHK11880.1"/>
    </source>
</evidence>
<evidence type="ECO:0008006" key="4">
    <source>
        <dbReference type="Google" id="ProtNLM"/>
    </source>
</evidence>